<proteinExistence type="predicted"/>
<accession>A0A3B3CCW2</accession>
<reference evidence="2" key="2">
    <citation type="submission" date="2025-09" db="UniProtKB">
        <authorList>
            <consortium name="Ensembl"/>
        </authorList>
    </citation>
    <scope>IDENTIFICATION</scope>
</reference>
<evidence type="ECO:0000256" key="1">
    <source>
        <dbReference type="SAM" id="MobiDB-lite"/>
    </source>
</evidence>
<keyword evidence="3" id="KW-1185">Reference proteome</keyword>
<feature type="compositionally biased region" description="Basic and acidic residues" evidence="1">
    <location>
        <begin position="29"/>
        <end position="41"/>
    </location>
</feature>
<dbReference type="Proteomes" id="UP000261560">
    <property type="component" value="Unplaced"/>
</dbReference>
<evidence type="ECO:0000313" key="2">
    <source>
        <dbReference type="Ensembl" id="ENSOMEP00000015650.1"/>
    </source>
</evidence>
<dbReference type="AlphaFoldDB" id="A0A3B3CCW2"/>
<name>A0A3B3CCW2_ORYME</name>
<protein>
    <submittedName>
        <fullName evidence="2">Uncharacterized protein</fullName>
    </submittedName>
</protein>
<feature type="region of interest" description="Disordered" evidence="1">
    <location>
        <begin position="19"/>
        <end position="41"/>
    </location>
</feature>
<dbReference type="Ensembl" id="ENSOMET00000023898.1">
    <property type="protein sequence ID" value="ENSOMEP00000015650.1"/>
    <property type="gene ID" value="ENSOMEG00000017274.1"/>
</dbReference>
<organism evidence="2 3">
    <name type="scientific">Oryzias melastigma</name>
    <name type="common">Marine medaka</name>
    <dbReference type="NCBI Taxonomy" id="30732"/>
    <lineage>
        <taxon>Eukaryota</taxon>
        <taxon>Metazoa</taxon>
        <taxon>Chordata</taxon>
        <taxon>Craniata</taxon>
        <taxon>Vertebrata</taxon>
        <taxon>Euteleostomi</taxon>
        <taxon>Actinopterygii</taxon>
        <taxon>Neopterygii</taxon>
        <taxon>Teleostei</taxon>
        <taxon>Neoteleostei</taxon>
        <taxon>Acanthomorphata</taxon>
        <taxon>Ovalentaria</taxon>
        <taxon>Atherinomorphae</taxon>
        <taxon>Beloniformes</taxon>
        <taxon>Adrianichthyidae</taxon>
        <taxon>Oryziinae</taxon>
        <taxon>Oryzias</taxon>
    </lineage>
</organism>
<reference evidence="2" key="1">
    <citation type="submission" date="2025-08" db="UniProtKB">
        <authorList>
            <consortium name="Ensembl"/>
        </authorList>
    </citation>
    <scope>IDENTIFICATION</scope>
</reference>
<evidence type="ECO:0000313" key="3">
    <source>
        <dbReference type="Proteomes" id="UP000261560"/>
    </source>
</evidence>
<sequence length="129" mass="14663">ARPFALSIQEKRKKYIYIKRKKEKRTRRRDPSEPRRLHAERAPLGSHALGCSFTQRSVRAENWEITSLYGCASSAKTISRPGLSAYSTEPDPNSAPASCERTNQTTNIAKVIQSTEVYIHPKMCPAWDK</sequence>
<feature type="compositionally biased region" description="Basic residues" evidence="1">
    <location>
        <begin position="19"/>
        <end position="28"/>
    </location>
</feature>